<name>A0A6J1MK89_DROHY</name>
<feature type="compositionally biased region" description="Polar residues" evidence="1">
    <location>
        <begin position="85"/>
        <end position="104"/>
    </location>
</feature>
<evidence type="ECO:0000313" key="3">
    <source>
        <dbReference type="Proteomes" id="UP000504633"/>
    </source>
</evidence>
<dbReference type="KEGG" id="dhe:111605509"/>
<evidence type="ECO:0000256" key="2">
    <source>
        <dbReference type="SAM" id="SignalP"/>
    </source>
</evidence>
<proteinExistence type="predicted"/>
<organism evidence="3 4">
    <name type="scientific">Drosophila hydei</name>
    <name type="common">Fruit fly</name>
    <dbReference type="NCBI Taxonomy" id="7224"/>
    <lineage>
        <taxon>Eukaryota</taxon>
        <taxon>Metazoa</taxon>
        <taxon>Ecdysozoa</taxon>
        <taxon>Arthropoda</taxon>
        <taxon>Hexapoda</taxon>
        <taxon>Insecta</taxon>
        <taxon>Pterygota</taxon>
        <taxon>Neoptera</taxon>
        <taxon>Endopterygota</taxon>
        <taxon>Diptera</taxon>
        <taxon>Brachycera</taxon>
        <taxon>Muscomorpha</taxon>
        <taxon>Ephydroidea</taxon>
        <taxon>Drosophilidae</taxon>
        <taxon>Drosophila</taxon>
    </lineage>
</organism>
<accession>A0A6J1MK89</accession>
<reference evidence="4" key="1">
    <citation type="submission" date="2025-08" db="UniProtKB">
        <authorList>
            <consortium name="RefSeq"/>
        </authorList>
    </citation>
    <scope>IDENTIFICATION</scope>
    <source>
        <strain evidence="4">15085-1641.00</strain>
        <tissue evidence="4">Whole body</tissue>
    </source>
</reference>
<dbReference type="OrthoDB" id="7882950at2759"/>
<dbReference type="Proteomes" id="UP000504633">
    <property type="component" value="Unplaced"/>
</dbReference>
<evidence type="ECO:0000256" key="1">
    <source>
        <dbReference type="SAM" id="MobiDB-lite"/>
    </source>
</evidence>
<dbReference type="AlphaFoldDB" id="A0A6J1MK89"/>
<feature type="region of interest" description="Disordered" evidence="1">
    <location>
        <begin position="85"/>
        <end position="105"/>
    </location>
</feature>
<evidence type="ECO:0000313" key="4">
    <source>
        <dbReference type="RefSeq" id="XP_023179829.2"/>
    </source>
</evidence>
<keyword evidence="2" id="KW-0732">Signal</keyword>
<feature type="signal peptide" evidence="2">
    <location>
        <begin position="1"/>
        <end position="23"/>
    </location>
</feature>
<protein>
    <submittedName>
        <fullName evidence="4">Uncharacterized protein LOC111605509</fullName>
    </submittedName>
</protein>
<dbReference type="RefSeq" id="XP_023179829.2">
    <property type="nucleotide sequence ID" value="XM_023324061.2"/>
</dbReference>
<sequence>MFYVNFGFFLLAIAAWQIKMTLSVNLYVATKGNLAYNNNTRKPDPPLAGNNQAKDMNLFGFKSQELPKLSTELLQMTANTKAANSTDTSSITVKPDSSTTSQESPDYKVSIPNFKKDHKGNWVYQIWGVTFGNVWQDTRFRMYKAVTLERIKVDSEAIMAYYPLGTLGTACVGKTTIYNFPKVKDYLHQVKRAEEHKHRPIWKELRRQIYLQGRSEECHTKEFKHWRTFVECQLRRNMRMEYLIPKYPLHQLQ</sequence>
<gene>
    <name evidence="4" type="primary">LOC111605509</name>
</gene>
<dbReference type="GeneID" id="111605509"/>
<dbReference type="OMA" id="PIWIELR"/>
<feature type="chain" id="PRO_5026714857" evidence="2">
    <location>
        <begin position="24"/>
        <end position="253"/>
    </location>
</feature>
<keyword evidence="3" id="KW-1185">Reference proteome</keyword>